<sequence>MEEKMANQAPDGRRRHSSKRNGAHDNHDQRVAHVVPPLEGMGVDDDINNARPFHRVPSERRKHKSRQNGSTSGSDYNWASEGHESDGDDVNTSIDFGNLLPRAPSSHRKHRSRSADPRKAGGRGDDEERMMDKLLMHYSKKGLDREERKERANKSRTLFPRDDQRGDGAGELSSKGGGASAHRPERAASLPSESASPKAKAKAKPPARSMSMQPEMSRGNVHPSMPDFDELAARISALRNA</sequence>
<reference evidence="2" key="1">
    <citation type="journal article" date="2009" name="PLoS Genet.">
        <title>Sequencing, mapping, and analysis of 27,455 maize full-length cDNAs.</title>
        <authorList>
            <person name="Soderlund C."/>
            <person name="Descour A."/>
            <person name="Kudrna D."/>
            <person name="Bomhoff M."/>
            <person name="Boyd L."/>
            <person name="Currie J."/>
            <person name="Angelova A."/>
            <person name="Collura K."/>
            <person name="Wissotski M."/>
            <person name="Ashley E."/>
            <person name="Morrow D."/>
            <person name="Fernandes J."/>
            <person name="Walbot V."/>
            <person name="Yu Y."/>
        </authorList>
    </citation>
    <scope>NUCLEOTIDE SEQUENCE</scope>
    <source>
        <strain evidence="2">B73</strain>
    </source>
</reference>
<name>C0PIT2_MAIZE</name>
<feature type="compositionally biased region" description="Polar residues" evidence="1">
    <location>
        <begin position="67"/>
        <end position="77"/>
    </location>
</feature>
<dbReference type="EMBL" id="BT068201">
    <property type="protein sequence ID" value="ACN35098.1"/>
    <property type="molecule type" value="mRNA"/>
</dbReference>
<evidence type="ECO:0000256" key="1">
    <source>
        <dbReference type="SAM" id="MobiDB-lite"/>
    </source>
</evidence>
<feature type="region of interest" description="Disordered" evidence="1">
    <location>
        <begin position="1"/>
        <end position="226"/>
    </location>
</feature>
<dbReference type="ExpressionAtlas" id="C0PIT2">
    <property type="expression patterns" value="baseline and differential"/>
</dbReference>
<feature type="compositionally biased region" description="Low complexity" evidence="1">
    <location>
        <begin position="187"/>
        <end position="198"/>
    </location>
</feature>
<feature type="compositionally biased region" description="Basic and acidic residues" evidence="1">
    <location>
        <begin position="22"/>
        <end position="31"/>
    </location>
</feature>
<dbReference type="AlphaFoldDB" id="C0PIT2"/>
<organism evidence="2">
    <name type="scientific">Zea mays</name>
    <name type="common">Maize</name>
    <dbReference type="NCBI Taxonomy" id="4577"/>
    <lineage>
        <taxon>Eukaryota</taxon>
        <taxon>Viridiplantae</taxon>
        <taxon>Streptophyta</taxon>
        <taxon>Embryophyta</taxon>
        <taxon>Tracheophyta</taxon>
        <taxon>Spermatophyta</taxon>
        <taxon>Magnoliopsida</taxon>
        <taxon>Liliopsida</taxon>
        <taxon>Poales</taxon>
        <taxon>Poaceae</taxon>
        <taxon>PACMAD clade</taxon>
        <taxon>Panicoideae</taxon>
        <taxon>Andropogonodae</taxon>
        <taxon>Andropogoneae</taxon>
        <taxon>Tripsacinae</taxon>
        <taxon>Zea</taxon>
    </lineage>
</organism>
<feature type="compositionally biased region" description="Basic and acidic residues" evidence="1">
    <location>
        <begin position="113"/>
        <end position="168"/>
    </location>
</feature>
<proteinExistence type="evidence at transcript level"/>
<accession>C0PIT2</accession>
<protein>
    <submittedName>
        <fullName evidence="2">Uncharacterized protein</fullName>
    </submittedName>
</protein>
<evidence type="ECO:0000313" key="2">
    <source>
        <dbReference type="EMBL" id="ACN35098.1"/>
    </source>
</evidence>